<protein>
    <submittedName>
        <fullName evidence="2">Uncharacterized protein</fullName>
    </submittedName>
</protein>
<dbReference type="RefSeq" id="WP_183976293.1">
    <property type="nucleotide sequence ID" value="NZ_JACIBY010000008.1"/>
</dbReference>
<keyword evidence="1" id="KW-0175">Coiled coil</keyword>
<evidence type="ECO:0000313" key="3">
    <source>
        <dbReference type="Proteomes" id="UP000541352"/>
    </source>
</evidence>
<reference evidence="2 3" key="1">
    <citation type="submission" date="2020-08" db="EMBL/GenBank/DDBJ databases">
        <title>Genomic Encyclopedia of Type Strains, Phase IV (KMG-IV): sequencing the most valuable type-strain genomes for metagenomic binning, comparative biology and taxonomic classification.</title>
        <authorList>
            <person name="Goeker M."/>
        </authorList>
    </citation>
    <scope>NUCLEOTIDE SEQUENCE [LARGE SCALE GENOMIC DNA]</scope>
    <source>
        <strain evidence="2 3">DSM 17976</strain>
    </source>
</reference>
<name>A0A7W5ZMR7_9BACT</name>
<evidence type="ECO:0000256" key="1">
    <source>
        <dbReference type="SAM" id="Coils"/>
    </source>
</evidence>
<evidence type="ECO:0000313" key="2">
    <source>
        <dbReference type="EMBL" id="MBB3839754.1"/>
    </source>
</evidence>
<keyword evidence="3" id="KW-1185">Reference proteome</keyword>
<accession>A0A7W5ZMR7</accession>
<sequence>MTEFRISVKNAKTASALRKLLNEMDNLEVEEIENERVVKGEGDLHVFSNLCGAWDDKTPRLSADEIRKTAWQRRIR</sequence>
<dbReference type="EMBL" id="JACIBY010000008">
    <property type="protein sequence ID" value="MBB3839754.1"/>
    <property type="molecule type" value="Genomic_DNA"/>
</dbReference>
<feature type="coiled-coil region" evidence="1">
    <location>
        <begin position="10"/>
        <end position="37"/>
    </location>
</feature>
<comment type="caution">
    <text evidence="2">The sequence shown here is derived from an EMBL/GenBank/DDBJ whole genome shotgun (WGS) entry which is preliminary data.</text>
</comment>
<gene>
    <name evidence="2" type="ORF">FHS57_003765</name>
</gene>
<proteinExistence type="predicted"/>
<dbReference type="Proteomes" id="UP000541352">
    <property type="component" value="Unassembled WGS sequence"/>
</dbReference>
<organism evidence="2 3">
    <name type="scientific">Runella defluvii</name>
    <dbReference type="NCBI Taxonomy" id="370973"/>
    <lineage>
        <taxon>Bacteria</taxon>
        <taxon>Pseudomonadati</taxon>
        <taxon>Bacteroidota</taxon>
        <taxon>Cytophagia</taxon>
        <taxon>Cytophagales</taxon>
        <taxon>Spirosomataceae</taxon>
        <taxon>Runella</taxon>
    </lineage>
</organism>
<dbReference type="AlphaFoldDB" id="A0A7W5ZMR7"/>